<feature type="transmembrane region" description="Helical" evidence="9">
    <location>
        <begin position="470"/>
        <end position="492"/>
    </location>
</feature>
<dbReference type="AlphaFoldDB" id="B4KWS4"/>
<feature type="transmembrane region" description="Helical" evidence="9">
    <location>
        <begin position="504"/>
        <end position="534"/>
    </location>
</feature>
<dbReference type="GO" id="GO:0016020">
    <property type="term" value="C:membrane"/>
    <property type="evidence" value="ECO:0007669"/>
    <property type="project" value="UniProtKB-SubCell"/>
</dbReference>
<evidence type="ECO:0000313" key="10">
    <source>
        <dbReference type="EMBL" id="EDW17521.2"/>
    </source>
</evidence>
<evidence type="ECO:0000256" key="6">
    <source>
        <dbReference type="ARBA" id="ARBA00023180"/>
    </source>
</evidence>
<feature type="transmembrane region" description="Helical" evidence="9">
    <location>
        <begin position="144"/>
        <end position="171"/>
    </location>
</feature>
<feature type="transmembrane region" description="Helical" evidence="9">
    <location>
        <begin position="828"/>
        <end position="847"/>
    </location>
</feature>
<sequence>MAAEDDTTRRKTKTRYRCYPNLCIRLIGIVQIVVLYVLLVGHASAVDWHDTYGGMGTTHEQLGQVHYPEVELTPYTSKVEYTKEKKPNTWSVTPAYNISQFFFDSTINDKPPLPDGYLTVKNGDTLTMGNKVDKNDWSDLLAQYALVILWVIFLLIVIIVLPFLAVCYCCFCCCRRCKRGCGPCDGPRDRRMSMICAGILLLLLIPILLGAIVAFASNRVLDRGLDETSEEVKRGSQDSCLFMDDINAHLNHLFVYNYLELENHLHELMTNAHSHIFLDLADTSESNAIEQLERIMDNMEEARTLMRQVDSLEKELRFYTSQLRDGVRGAKRDVNYACGSLVNGRKCKDFLRNSEMESVDMSSCLHMDFLPNTTVFVHGVEQIVDSEVRAIPQIALVRFQEIGVKIEHSVGAILIPMLLQVRAARDQFRMHAHRLTNLTEALVSNIQLKTIRSARSFEDVYDRFGYDRSAFNSLVCGLLFIIVFLMLVSLLCGCCGRRGSGATCLLIAIMFIFIVFSLITLVGLFYFMMGLIAYQGACAPVRDSDETAVFKQLDASLDVYELMEEEATMLHELAELKMSTTITACRANESIFDILVKYKLYNLNDLRDIEVIKELPEDERREVIFDEDLSSFFLLTKEEREKFETVRNGDLSEYNSVLYLSNMCRTLTPNLANLATGLRQVRDSIAYNEKWEEYNKYARASLSNEAYHLDTYNMEWTDKILGIMSNMKNKLSRIDDLILYEKRNFSSSIKVLVDAVVRSETFIQKRGTKFIDTLAQNLTDVVDEQISQFKEGLVNECMKNVGRCAPLAYVYYRGVDQVCYRLVDPINGFWVGLLPAALLLLPLLIVAHKLMCLWRRLHSYAVPIVIVPETGPTCPTCSGQPYTPPPIFTCSGGQQASCVCREMETKRTDGGATYNDSSSIATSEQNVIVEPAGNPVADPQNQIQSQLQTPAQAQAQAQPQDSAAIKPKND</sequence>
<dbReference type="OrthoDB" id="6229420at2759"/>
<feature type="compositionally biased region" description="Low complexity" evidence="8">
    <location>
        <begin position="942"/>
        <end position="970"/>
    </location>
</feature>
<proteinExistence type="inferred from homology"/>
<dbReference type="PANTHER" id="PTHR22730:SF1">
    <property type="entry name" value="PROMININ-LIKE PROTEIN"/>
    <property type="match status" value="1"/>
</dbReference>
<dbReference type="InterPro" id="IPR008795">
    <property type="entry name" value="Prominin"/>
</dbReference>
<feature type="coiled-coil region" evidence="7">
    <location>
        <begin position="289"/>
        <end position="322"/>
    </location>
</feature>
<accession>B4KWS4</accession>
<comment type="subcellular location">
    <subcellularLocation>
        <location evidence="1">Membrane</location>
        <topology evidence="1">Multi-pass membrane protein</topology>
    </subcellularLocation>
</comment>
<evidence type="ECO:0000256" key="9">
    <source>
        <dbReference type="SAM" id="Phobius"/>
    </source>
</evidence>
<dbReference type="SMR" id="B4KWS4"/>
<dbReference type="HOGENOM" id="CLU_008293_1_0_1"/>
<dbReference type="eggNOG" id="KOG4331">
    <property type="taxonomic scope" value="Eukaryota"/>
</dbReference>
<dbReference type="InParanoid" id="B4KWS4"/>
<feature type="region of interest" description="Disordered" evidence="8">
    <location>
        <begin position="931"/>
        <end position="970"/>
    </location>
</feature>
<keyword evidence="7" id="KW-0175">Coiled coil</keyword>
<keyword evidence="11" id="KW-1185">Reference proteome</keyword>
<dbReference type="PANTHER" id="PTHR22730">
    <property type="entry name" value="PROMININ PROM PROTEIN"/>
    <property type="match status" value="1"/>
</dbReference>
<keyword evidence="3 9" id="KW-0812">Transmembrane</keyword>
<organism evidence="10 11">
    <name type="scientific">Drosophila mojavensis</name>
    <name type="common">Fruit fly</name>
    <dbReference type="NCBI Taxonomy" id="7230"/>
    <lineage>
        <taxon>Eukaryota</taxon>
        <taxon>Metazoa</taxon>
        <taxon>Ecdysozoa</taxon>
        <taxon>Arthropoda</taxon>
        <taxon>Hexapoda</taxon>
        <taxon>Insecta</taxon>
        <taxon>Pterygota</taxon>
        <taxon>Neoptera</taxon>
        <taxon>Endopterygota</taxon>
        <taxon>Diptera</taxon>
        <taxon>Brachycera</taxon>
        <taxon>Muscomorpha</taxon>
        <taxon>Ephydroidea</taxon>
        <taxon>Drosophilidae</taxon>
        <taxon>Drosophila</taxon>
    </lineage>
</organism>
<keyword evidence="4 9" id="KW-1133">Transmembrane helix</keyword>
<evidence type="ECO:0000256" key="2">
    <source>
        <dbReference type="ARBA" id="ARBA00006058"/>
    </source>
</evidence>
<evidence type="ECO:0000256" key="5">
    <source>
        <dbReference type="ARBA" id="ARBA00023136"/>
    </source>
</evidence>
<evidence type="ECO:0000256" key="3">
    <source>
        <dbReference type="ARBA" id="ARBA00022692"/>
    </source>
</evidence>
<reference evidence="10 11" key="1">
    <citation type="journal article" date="2007" name="Nature">
        <title>Evolution of genes and genomes on the Drosophila phylogeny.</title>
        <authorList>
            <consortium name="Drosophila 12 Genomes Consortium"/>
            <person name="Clark A.G."/>
            <person name="Eisen M.B."/>
            <person name="Smith D.R."/>
            <person name="Bergman C.M."/>
            <person name="Oliver B."/>
            <person name="Markow T.A."/>
            <person name="Kaufman T.C."/>
            <person name="Kellis M."/>
            <person name="Gelbart W."/>
            <person name="Iyer V.N."/>
            <person name="Pollard D.A."/>
            <person name="Sackton T.B."/>
            <person name="Larracuente A.M."/>
            <person name="Singh N.D."/>
            <person name="Abad J.P."/>
            <person name="Abt D.N."/>
            <person name="Adryan B."/>
            <person name="Aguade M."/>
            <person name="Akashi H."/>
            <person name="Anderson W.W."/>
            <person name="Aquadro C.F."/>
            <person name="Ardell D.H."/>
            <person name="Arguello R."/>
            <person name="Artieri C.G."/>
            <person name="Barbash D.A."/>
            <person name="Barker D."/>
            <person name="Barsanti P."/>
            <person name="Batterham P."/>
            <person name="Batzoglou S."/>
            <person name="Begun D."/>
            <person name="Bhutkar A."/>
            <person name="Blanco E."/>
            <person name="Bosak S.A."/>
            <person name="Bradley R.K."/>
            <person name="Brand A.D."/>
            <person name="Brent M.R."/>
            <person name="Brooks A.N."/>
            <person name="Brown R.H."/>
            <person name="Butlin R.K."/>
            <person name="Caggese C."/>
            <person name="Calvi B.R."/>
            <person name="Bernardo de Carvalho A."/>
            <person name="Caspi A."/>
            <person name="Castrezana S."/>
            <person name="Celniker S.E."/>
            <person name="Chang J.L."/>
            <person name="Chapple C."/>
            <person name="Chatterji S."/>
            <person name="Chinwalla A."/>
            <person name="Civetta A."/>
            <person name="Clifton S.W."/>
            <person name="Comeron J.M."/>
            <person name="Costello J.C."/>
            <person name="Coyne J.A."/>
            <person name="Daub J."/>
            <person name="David R.G."/>
            <person name="Delcher A.L."/>
            <person name="Delehaunty K."/>
            <person name="Do C.B."/>
            <person name="Ebling H."/>
            <person name="Edwards K."/>
            <person name="Eickbush T."/>
            <person name="Evans J.D."/>
            <person name="Filipski A."/>
            <person name="Findeiss S."/>
            <person name="Freyhult E."/>
            <person name="Fulton L."/>
            <person name="Fulton R."/>
            <person name="Garcia A.C."/>
            <person name="Gardiner A."/>
            <person name="Garfield D.A."/>
            <person name="Garvin B.E."/>
            <person name="Gibson G."/>
            <person name="Gilbert D."/>
            <person name="Gnerre S."/>
            <person name="Godfrey J."/>
            <person name="Good R."/>
            <person name="Gotea V."/>
            <person name="Gravely B."/>
            <person name="Greenberg A.J."/>
            <person name="Griffiths-Jones S."/>
            <person name="Gross S."/>
            <person name="Guigo R."/>
            <person name="Gustafson E.A."/>
            <person name="Haerty W."/>
            <person name="Hahn M.W."/>
            <person name="Halligan D.L."/>
            <person name="Halpern A.L."/>
            <person name="Halter G.M."/>
            <person name="Han M.V."/>
            <person name="Heger A."/>
            <person name="Hillier L."/>
            <person name="Hinrichs A.S."/>
            <person name="Holmes I."/>
            <person name="Hoskins R.A."/>
            <person name="Hubisz M.J."/>
            <person name="Hultmark D."/>
            <person name="Huntley M.A."/>
            <person name="Jaffe D.B."/>
            <person name="Jagadeeshan S."/>
            <person name="Jeck W.R."/>
            <person name="Johnson J."/>
            <person name="Jones C.D."/>
            <person name="Jordan W.C."/>
            <person name="Karpen G.H."/>
            <person name="Kataoka E."/>
            <person name="Keightley P.D."/>
            <person name="Kheradpour P."/>
            <person name="Kirkness E.F."/>
            <person name="Koerich L.B."/>
            <person name="Kristiansen K."/>
            <person name="Kudrna D."/>
            <person name="Kulathinal R.J."/>
            <person name="Kumar S."/>
            <person name="Kwok R."/>
            <person name="Lander E."/>
            <person name="Langley C.H."/>
            <person name="Lapoint R."/>
            <person name="Lazzaro B.P."/>
            <person name="Lee S.J."/>
            <person name="Levesque L."/>
            <person name="Li R."/>
            <person name="Lin C.F."/>
            <person name="Lin M.F."/>
            <person name="Lindblad-Toh K."/>
            <person name="Llopart A."/>
            <person name="Long M."/>
            <person name="Low L."/>
            <person name="Lozovsky E."/>
            <person name="Lu J."/>
            <person name="Luo M."/>
            <person name="Machado C.A."/>
            <person name="Makalowski W."/>
            <person name="Marzo M."/>
            <person name="Matsuda M."/>
            <person name="Matzkin L."/>
            <person name="McAllister B."/>
            <person name="McBride C.S."/>
            <person name="McKernan B."/>
            <person name="McKernan K."/>
            <person name="Mendez-Lago M."/>
            <person name="Minx P."/>
            <person name="Mollenhauer M.U."/>
            <person name="Montooth K."/>
            <person name="Mount S.M."/>
            <person name="Mu X."/>
            <person name="Myers E."/>
            <person name="Negre B."/>
            <person name="Newfeld S."/>
            <person name="Nielsen R."/>
            <person name="Noor M.A."/>
            <person name="O'Grady P."/>
            <person name="Pachter L."/>
            <person name="Papaceit M."/>
            <person name="Parisi M.J."/>
            <person name="Parisi M."/>
            <person name="Parts L."/>
            <person name="Pedersen J.S."/>
            <person name="Pesole G."/>
            <person name="Phillippy A.M."/>
            <person name="Ponting C.P."/>
            <person name="Pop M."/>
            <person name="Porcelli D."/>
            <person name="Powell J.R."/>
            <person name="Prohaska S."/>
            <person name="Pruitt K."/>
            <person name="Puig M."/>
            <person name="Quesneville H."/>
            <person name="Ram K.R."/>
            <person name="Rand D."/>
            <person name="Rasmussen M.D."/>
            <person name="Reed L.K."/>
            <person name="Reenan R."/>
            <person name="Reily A."/>
            <person name="Remington K.A."/>
            <person name="Rieger T.T."/>
            <person name="Ritchie M.G."/>
            <person name="Robin C."/>
            <person name="Rogers Y.H."/>
            <person name="Rohde C."/>
            <person name="Rozas J."/>
            <person name="Rubenfield M.J."/>
            <person name="Ruiz A."/>
            <person name="Russo S."/>
            <person name="Salzberg S.L."/>
            <person name="Sanchez-Gracia A."/>
            <person name="Saranga D.J."/>
            <person name="Sato H."/>
            <person name="Schaeffer S.W."/>
            <person name="Schatz M.C."/>
            <person name="Schlenke T."/>
            <person name="Schwartz R."/>
            <person name="Segarra C."/>
            <person name="Singh R.S."/>
            <person name="Sirot L."/>
            <person name="Sirota M."/>
            <person name="Sisneros N.B."/>
            <person name="Smith C.D."/>
            <person name="Smith T.F."/>
            <person name="Spieth J."/>
            <person name="Stage D.E."/>
            <person name="Stark A."/>
            <person name="Stephan W."/>
            <person name="Strausberg R.L."/>
            <person name="Strempel S."/>
            <person name="Sturgill D."/>
            <person name="Sutton G."/>
            <person name="Sutton G.G."/>
            <person name="Tao W."/>
            <person name="Teichmann S."/>
            <person name="Tobari Y.N."/>
            <person name="Tomimura Y."/>
            <person name="Tsolas J.M."/>
            <person name="Valente V.L."/>
            <person name="Venter E."/>
            <person name="Venter J.C."/>
            <person name="Vicario S."/>
            <person name="Vieira F.G."/>
            <person name="Vilella A.J."/>
            <person name="Villasante A."/>
            <person name="Walenz B."/>
            <person name="Wang J."/>
            <person name="Wasserman M."/>
            <person name="Watts T."/>
            <person name="Wilson D."/>
            <person name="Wilson R.K."/>
            <person name="Wing R.A."/>
            <person name="Wolfner M.F."/>
            <person name="Wong A."/>
            <person name="Wong G.K."/>
            <person name="Wu C.I."/>
            <person name="Wu G."/>
            <person name="Yamamoto D."/>
            <person name="Yang H.P."/>
            <person name="Yang S.P."/>
            <person name="Yorke J.A."/>
            <person name="Yoshida K."/>
            <person name="Zdobnov E."/>
            <person name="Zhang P."/>
            <person name="Zhang Y."/>
            <person name="Zimin A.V."/>
            <person name="Baldwin J."/>
            <person name="Abdouelleil A."/>
            <person name="Abdulkadir J."/>
            <person name="Abebe A."/>
            <person name="Abera B."/>
            <person name="Abreu J."/>
            <person name="Acer S.C."/>
            <person name="Aftuck L."/>
            <person name="Alexander A."/>
            <person name="An P."/>
            <person name="Anderson E."/>
            <person name="Anderson S."/>
            <person name="Arachi H."/>
            <person name="Azer M."/>
            <person name="Bachantsang P."/>
            <person name="Barry A."/>
            <person name="Bayul T."/>
            <person name="Berlin A."/>
            <person name="Bessette D."/>
            <person name="Bloom T."/>
            <person name="Blye J."/>
            <person name="Boguslavskiy L."/>
            <person name="Bonnet C."/>
            <person name="Boukhgalter B."/>
            <person name="Bourzgui I."/>
            <person name="Brown A."/>
            <person name="Cahill P."/>
            <person name="Channer S."/>
            <person name="Cheshatsang Y."/>
            <person name="Chuda L."/>
            <person name="Citroen M."/>
            <person name="Collymore A."/>
            <person name="Cooke P."/>
            <person name="Costello M."/>
            <person name="D'Aco K."/>
            <person name="Daza R."/>
            <person name="De Haan G."/>
            <person name="DeGray S."/>
            <person name="DeMaso C."/>
            <person name="Dhargay N."/>
            <person name="Dooley K."/>
            <person name="Dooley E."/>
            <person name="Doricent M."/>
            <person name="Dorje P."/>
            <person name="Dorjee K."/>
            <person name="Dupes A."/>
            <person name="Elong R."/>
            <person name="Falk J."/>
            <person name="Farina A."/>
            <person name="Faro S."/>
            <person name="Ferguson D."/>
            <person name="Fisher S."/>
            <person name="Foley C.D."/>
            <person name="Franke A."/>
            <person name="Friedrich D."/>
            <person name="Gadbois L."/>
            <person name="Gearin G."/>
            <person name="Gearin C.R."/>
            <person name="Giannoukos G."/>
            <person name="Goode T."/>
            <person name="Graham J."/>
            <person name="Grandbois E."/>
            <person name="Grewal S."/>
            <person name="Gyaltsen K."/>
            <person name="Hafez N."/>
            <person name="Hagos B."/>
            <person name="Hall J."/>
            <person name="Henson C."/>
            <person name="Hollinger A."/>
            <person name="Honan T."/>
            <person name="Huard M.D."/>
            <person name="Hughes L."/>
            <person name="Hurhula B."/>
            <person name="Husby M.E."/>
            <person name="Kamat A."/>
            <person name="Kanga B."/>
            <person name="Kashin S."/>
            <person name="Khazanovich D."/>
            <person name="Kisner P."/>
            <person name="Lance K."/>
            <person name="Lara M."/>
            <person name="Lee W."/>
            <person name="Lennon N."/>
            <person name="Letendre F."/>
            <person name="LeVine R."/>
            <person name="Lipovsky A."/>
            <person name="Liu X."/>
            <person name="Liu J."/>
            <person name="Liu S."/>
            <person name="Lokyitsang T."/>
            <person name="Lokyitsang Y."/>
            <person name="Lubonja R."/>
            <person name="Lui A."/>
            <person name="MacDonald P."/>
            <person name="Magnisalis V."/>
            <person name="Maru K."/>
            <person name="Matthews C."/>
            <person name="McCusker W."/>
            <person name="McDonough S."/>
            <person name="Mehta T."/>
            <person name="Meldrim J."/>
            <person name="Meneus L."/>
            <person name="Mihai O."/>
            <person name="Mihalev A."/>
            <person name="Mihova T."/>
            <person name="Mittelman R."/>
            <person name="Mlenga V."/>
            <person name="Montmayeur A."/>
            <person name="Mulrain L."/>
            <person name="Navidi A."/>
            <person name="Naylor J."/>
            <person name="Negash T."/>
            <person name="Nguyen T."/>
            <person name="Nguyen N."/>
            <person name="Nicol R."/>
            <person name="Norbu C."/>
            <person name="Norbu N."/>
            <person name="Novod N."/>
            <person name="O'Neill B."/>
            <person name="Osman S."/>
            <person name="Markiewicz E."/>
            <person name="Oyono O.L."/>
            <person name="Patti C."/>
            <person name="Phunkhang P."/>
            <person name="Pierre F."/>
            <person name="Priest M."/>
            <person name="Raghuraman S."/>
            <person name="Rege F."/>
            <person name="Reyes R."/>
            <person name="Rise C."/>
            <person name="Rogov P."/>
            <person name="Ross K."/>
            <person name="Ryan E."/>
            <person name="Settipalli S."/>
            <person name="Shea T."/>
            <person name="Sherpa N."/>
            <person name="Shi L."/>
            <person name="Shih D."/>
            <person name="Sparrow T."/>
            <person name="Spaulding J."/>
            <person name="Stalker J."/>
            <person name="Stange-Thomann N."/>
            <person name="Stavropoulos S."/>
            <person name="Stone C."/>
            <person name="Strader C."/>
            <person name="Tesfaye S."/>
            <person name="Thomson T."/>
            <person name="Thoulutsang Y."/>
            <person name="Thoulutsang D."/>
            <person name="Topham K."/>
            <person name="Topping I."/>
            <person name="Tsamla T."/>
            <person name="Vassiliev H."/>
            <person name="Vo A."/>
            <person name="Wangchuk T."/>
            <person name="Wangdi T."/>
            <person name="Weiand M."/>
            <person name="Wilkinson J."/>
            <person name="Wilson A."/>
            <person name="Yadav S."/>
            <person name="Young G."/>
            <person name="Yu Q."/>
            <person name="Zembek L."/>
            <person name="Zhong D."/>
            <person name="Zimmer A."/>
            <person name="Zwirko Z."/>
            <person name="Jaffe D.B."/>
            <person name="Alvarez P."/>
            <person name="Brockman W."/>
            <person name="Butler J."/>
            <person name="Chin C."/>
            <person name="Gnerre S."/>
            <person name="Grabherr M."/>
            <person name="Kleber M."/>
            <person name="Mauceli E."/>
            <person name="MacCallum I."/>
        </authorList>
    </citation>
    <scope>NUCLEOTIDE SEQUENCE [LARGE SCALE GENOMIC DNA]</scope>
    <source>
        <strain evidence="11">Tucson 15081-1352.22</strain>
    </source>
</reference>
<dbReference type="EMBL" id="CH933809">
    <property type="protein sequence ID" value="EDW17521.2"/>
    <property type="molecule type" value="Genomic_DNA"/>
</dbReference>
<keyword evidence="5 9" id="KW-0472">Membrane</keyword>
<dbReference type="KEGG" id="dmo:Dmoj_GI12719"/>
<dbReference type="Pfam" id="PF05478">
    <property type="entry name" value="Prominin"/>
    <property type="match status" value="1"/>
</dbReference>
<keyword evidence="6" id="KW-0325">Glycoprotein</keyword>
<protein>
    <recommendedName>
        <fullName evidence="12">Prominin-like protein</fullName>
    </recommendedName>
</protein>
<comment type="similarity">
    <text evidence="2">Belongs to the prominin family.</text>
</comment>
<evidence type="ECO:0008006" key="12">
    <source>
        <dbReference type="Google" id="ProtNLM"/>
    </source>
</evidence>
<evidence type="ECO:0000313" key="11">
    <source>
        <dbReference type="Proteomes" id="UP000009192"/>
    </source>
</evidence>
<name>B4KWS4_DROMO</name>
<feature type="transmembrane region" description="Helical" evidence="9">
    <location>
        <begin position="192"/>
        <end position="216"/>
    </location>
</feature>
<gene>
    <name evidence="10" type="primary">Dmoj\GI12719</name>
    <name evidence="10" type="ORF">Dmoj_GI12719</name>
</gene>
<dbReference type="Proteomes" id="UP000009192">
    <property type="component" value="Unassembled WGS sequence"/>
</dbReference>
<evidence type="ECO:0000256" key="7">
    <source>
        <dbReference type="SAM" id="Coils"/>
    </source>
</evidence>
<evidence type="ECO:0000256" key="4">
    <source>
        <dbReference type="ARBA" id="ARBA00022989"/>
    </source>
</evidence>
<evidence type="ECO:0000256" key="8">
    <source>
        <dbReference type="SAM" id="MobiDB-lite"/>
    </source>
</evidence>
<feature type="transmembrane region" description="Helical" evidence="9">
    <location>
        <begin position="18"/>
        <end position="39"/>
    </location>
</feature>
<evidence type="ECO:0000256" key="1">
    <source>
        <dbReference type="ARBA" id="ARBA00004141"/>
    </source>
</evidence>